<gene>
    <name evidence="1" type="ORF">SMTD_LOCUS16136</name>
</gene>
<accession>A0A183PP50</accession>
<dbReference type="AlphaFoldDB" id="A0A183PP50"/>
<sequence length="35" mass="4025">MTTSTTVMLTHTNRHVVPHFTDIPEKWPATDMTNI</sequence>
<proteinExistence type="predicted"/>
<keyword evidence="2" id="KW-1185">Reference proteome</keyword>
<evidence type="ECO:0000313" key="1">
    <source>
        <dbReference type="EMBL" id="VDP70494.1"/>
    </source>
</evidence>
<dbReference type="Proteomes" id="UP000269396">
    <property type="component" value="Unassembled WGS sequence"/>
</dbReference>
<name>A0A183PP50_9TREM</name>
<evidence type="ECO:0000313" key="2">
    <source>
        <dbReference type="Proteomes" id="UP000269396"/>
    </source>
</evidence>
<dbReference type="EMBL" id="UZAL01036777">
    <property type="protein sequence ID" value="VDP70494.1"/>
    <property type="molecule type" value="Genomic_DNA"/>
</dbReference>
<protein>
    <submittedName>
        <fullName evidence="1">Uncharacterized protein</fullName>
    </submittedName>
</protein>
<organism evidence="1 2">
    <name type="scientific">Schistosoma mattheei</name>
    <dbReference type="NCBI Taxonomy" id="31246"/>
    <lineage>
        <taxon>Eukaryota</taxon>
        <taxon>Metazoa</taxon>
        <taxon>Spiralia</taxon>
        <taxon>Lophotrochozoa</taxon>
        <taxon>Platyhelminthes</taxon>
        <taxon>Trematoda</taxon>
        <taxon>Digenea</taxon>
        <taxon>Strigeidida</taxon>
        <taxon>Schistosomatoidea</taxon>
        <taxon>Schistosomatidae</taxon>
        <taxon>Schistosoma</taxon>
    </lineage>
</organism>
<reference evidence="1 2" key="1">
    <citation type="submission" date="2018-11" db="EMBL/GenBank/DDBJ databases">
        <authorList>
            <consortium name="Pathogen Informatics"/>
        </authorList>
    </citation>
    <scope>NUCLEOTIDE SEQUENCE [LARGE SCALE GENOMIC DNA]</scope>
    <source>
        <strain>Denwood</strain>
        <strain evidence="2">Zambia</strain>
    </source>
</reference>